<dbReference type="CDD" id="cd19590">
    <property type="entry name" value="serpin_thermopin-like"/>
    <property type="match status" value="1"/>
</dbReference>
<dbReference type="EMBL" id="JACJIA010000010">
    <property type="protein sequence ID" value="MBA8954756.1"/>
    <property type="molecule type" value="Genomic_DNA"/>
</dbReference>
<dbReference type="SMART" id="SM00093">
    <property type="entry name" value="SERPIN"/>
    <property type="match status" value="1"/>
</dbReference>
<keyword evidence="2" id="KW-0732">Signal</keyword>
<dbReference type="Gene3D" id="2.30.39.10">
    <property type="entry name" value="Alpha-1-antitrypsin, domain 1"/>
    <property type="match status" value="1"/>
</dbReference>
<evidence type="ECO:0000259" key="3">
    <source>
        <dbReference type="SMART" id="SM00093"/>
    </source>
</evidence>
<keyword evidence="5" id="KW-1185">Reference proteome</keyword>
<dbReference type="InterPro" id="IPR000215">
    <property type="entry name" value="Serpin_fam"/>
</dbReference>
<dbReference type="GO" id="GO:0005615">
    <property type="term" value="C:extracellular space"/>
    <property type="evidence" value="ECO:0007669"/>
    <property type="project" value="InterPro"/>
</dbReference>
<sequence>MGLLRRHRLATGALLVSAASAVTACGAATQEVRTVRGAVAPVAAADPGPLARASSAFGLSVLDAWCRRDPSANVVLSPSSLSSGLGMVHQAARGETAAAMARTLRLPPGDPLPGLRARTQALKALNTKDVKLRTVDQVWSDRALTPHKDYLDRVATAYDASLKLLDIRSDPEGARATVNEEIKKITEGMVPRLLPENSVRANTGWILTDALSMKAKWATEFKEQDTAPAPFATAAGRSVSAPMMRKTTDYGVARHRGWTAVDLPYRDGRLSMTALLPDARAKGCPGLSPATLDALTGALRPTTVDLSIPKVRLKAQADLKPLLGELGMAQAFGGQADLKGLSPKAVRLQFVQHAATLLVDEKGTEAAAATGSGIEALAAPPRGEKIVFDRPHVLLVRDTRTGEPLFLARVADPTRS</sequence>
<accession>A0A7W3LUZ2</accession>
<feature type="signal peptide" evidence="2">
    <location>
        <begin position="1"/>
        <end position="24"/>
    </location>
</feature>
<comment type="caution">
    <text evidence="4">The sequence shown here is derived from an EMBL/GenBank/DDBJ whole genome shotgun (WGS) entry which is preliminary data.</text>
</comment>
<dbReference type="GO" id="GO:0004867">
    <property type="term" value="F:serine-type endopeptidase inhibitor activity"/>
    <property type="evidence" value="ECO:0007669"/>
    <property type="project" value="InterPro"/>
</dbReference>
<protein>
    <submittedName>
        <fullName evidence="4">Serpin B</fullName>
    </submittedName>
</protein>
<dbReference type="InterPro" id="IPR042185">
    <property type="entry name" value="Serpin_sf_2"/>
</dbReference>
<dbReference type="SUPFAM" id="SSF56574">
    <property type="entry name" value="Serpins"/>
    <property type="match status" value="1"/>
</dbReference>
<proteinExistence type="inferred from homology"/>
<dbReference type="PANTHER" id="PTHR11461">
    <property type="entry name" value="SERINE PROTEASE INHIBITOR, SERPIN"/>
    <property type="match status" value="1"/>
</dbReference>
<dbReference type="InterPro" id="IPR036186">
    <property type="entry name" value="Serpin_sf"/>
</dbReference>
<evidence type="ECO:0000313" key="5">
    <source>
        <dbReference type="Proteomes" id="UP000572680"/>
    </source>
</evidence>
<dbReference type="Proteomes" id="UP000572680">
    <property type="component" value="Unassembled WGS sequence"/>
</dbReference>
<dbReference type="PROSITE" id="PS51257">
    <property type="entry name" value="PROKAR_LIPOPROTEIN"/>
    <property type="match status" value="1"/>
</dbReference>
<dbReference type="Gene3D" id="3.30.497.10">
    <property type="entry name" value="Antithrombin, subunit I, domain 2"/>
    <property type="match status" value="1"/>
</dbReference>
<feature type="chain" id="PRO_5038778280" evidence="2">
    <location>
        <begin position="25"/>
        <end position="416"/>
    </location>
</feature>
<evidence type="ECO:0000313" key="4">
    <source>
        <dbReference type="EMBL" id="MBA8954756.1"/>
    </source>
</evidence>
<dbReference type="Pfam" id="PF00079">
    <property type="entry name" value="Serpin"/>
    <property type="match status" value="1"/>
</dbReference>
<evidence type="ECO:0000256" key="1">
    <source>
        <dbReference type="RuleBase" id="RU000411"/>
    </source>
</evidence>
<dbReference type="RefSeq" id="WP_182846810.1">
    <property type="nucleotide sequence ID" value="NZ_JACJIA010000010.1"/>
</dbReference>
<organism evidence="4 5">
    <name type="scientific">Actinomadura namibiensis</name>
    <dbReference type="NCBI Taxonomy" id="182080"/>
    <lineage>
        <taxon>Bacteria</taxon>
        <taxon>Bacillati</taxon>
        <taxon>Actinomycetota</taxon>
        <taxon>Actinomycetes</taxon>
        <taxon>Streptosporangiales</taxon>
        <taxon>Thermomonosporaceae</taxon>
        <taxon>Actinomadura</taxon>
    </lineage>
</organism>
<dbReference type="InterPro" id="IPR042178">
    <property type="entry name" value="Serpin_sf_1"/>
</dbReference>
<name>A0A7W3LUZ2_ACTNM</name>
<dbReference type="InterPro" id="IPR023796">
    <property type="entry name" value="Serpin_dom"/>
</dbReference>
<dbReference type="AlphaFoldDB" id="A0A7W3LUZ2"/>
<gene>
    <name evidence="4" type="ORF">HNR61_006413</name>
</gene>
<feature type="domain" description="Serpin" evidence="3">
    <location>
        <begin position="59"/>
        <end position="413"/>
    </location>
</feature>
<reference evidence="4 5" key="1">
    <citation type="submission" date="2020-08" db="EMBL/GenBank/DDBJ databases">
        <title>Genomic Encyclopedia of Type Strains, Phase IV (KMG-IV): sequencing the most valuable type-strain genomes for metagenomic binning, comparative biology and taxonomic classification.</title>
        <authorList>
            <person name="Goeker M."/>
        </authorList>
    </citation>
    <scope>NUCLEOTIDE SEQUENCE [LARGE SCALE GENOMIC DNA]</scope>
    <source>
        <strain evidence="4 5">DSM 44197</strain>
    </source>
</reference>
<comment type="similarity">
    <text evidence="1">Belongs to the serpin family.</text>
</comment>
<dbReference type="PANTHER" id="PTHR11461:SF211">
    <property type="entry name" value="GH10112P-RELATED"/>
    <property type="match status" value="1"/>
</dbReference>
<evidence type="ECO:0000256" key="2">
    <source>
        <dbReference type="SAM" id="SignalP"/>
    </source>
</evidence>